<name>X1K344_9ZZZZ</name>
<keyword evidence="1" id="KW-0472">Membrane</keyword>
<keyword evidence="1" id="KW-0812">Transmembrane</keyword>
<accession>X1K344</accession>
<dbReference type="AlphaFoldDB" id="X1K344"/>
<protein>
    <submittedName>
        <fullName evidence="2">Uncharacterized protein</fullName>
    </submittedName>
</protein>
<sequence length="58" mass="6730">MVFVAPKIPKEDYGYDNIEKVILLPFLPLFLIMRLLSYLPEAKSVTKLSELKHPLDIE</sequence>
<evidence type="ECO:0000313" key="2">
    <source>
        <dbReference type="EMBL" id="GAH84719.1"/>
    </source>
</evidence>
<keyword evidence="1" id="KW-1133">Transmembrane helix</keyword>
<organism evidence="2">
    <name type="scientific">marine sediment metagenome</name>
    <dbReference type="NCBI Taxonomy" id="412755"/>
    <lineage>
        <taxon>unclassified sequences</taxon>
        <taxon>metagenomes</taxon>
        <taxon>ecological metagenomes</taxon>
    </lineage>
</organism>
<dbReference type="EMBL" id="BARU01037120">
    <property type="protein sequence ID" value="GAH84719.1"/>
    <property type="molecule type" value="Genomic_DNA"/>
</dbReference>
<feature type="transmembrane region" description="Helical" evidence="1">
    <location>
        <begin position="21"/>
        <end position="39"/>
    </location>
</feature>
<proteinExistence type="predicted"/>
<gene>
    <name evidence="2" type="ORF">S03H2_57887</name>
</gene>
<reference evidence="2" key="1">
    <citation type="journal article" date="2014" name="Front. Microbiol.">
        <title>High frequency of phylogenetically diverse reductive dehalogenase-homologous genes in deep subseafloor sedimentary metagenomes.</title>
        <authorList>
            <person name="Kawai M."/>
            <person name="Futagami T."/>
            <person name="Toyoda A."/>
            <person name="Takaki Y."/>
            <person name="Nishi S."/>
            <person name="Hori S."/>
            <person name="Arai W."/>
            <person name="Tsubouchi T."/>
            <person name="Morono Y."/>
            <person name="Uchiyama I."/>
            <person name="Ito T."/>
            <person name="Fujiyama A."/>
            <person name="Inagaki F."/>
            <person name="Takami H."/>
        </authorList>
    </citation>
    <scope>NUCLEOTIDE SEQUENCE</scope>
    <source>
        <strain evidence="2">Expedition CK06-06</strain>
    </source>
</reference>
<comment type="caution">
    <text evidence="2">The sequence shown here is derived from an EMBL/GenBank/DDBJ whole genome shotgun (WGS) entry which is preliminary data.</text>
</comment>
<evidence type="ECO:0000256" key="1">
    <source>
        <dbReference type="SAM" id="Phobius"/>
    </source>
</evidence>